<dbReference type="EMBL" id="CAXDID020000060">
    <property type="protein sequence ID" value="CAL6009838.1"/>
    <property type="molecule type" value="Genomic_DNA"/>
</dbReference>
<dbReference type="AlphaFoldDB" id="A0AA86R1V1"/>
<gene>
    <name evidence="4" type="ORF">HINF_LOCUS21795</name>
    <name evidence="3" type="ORF">HINF_LOCUS57814</name>
</gene>
<keyword evidence="1" id="KW-1133">Transmembrane helix</keyword>
<evidence type="ECO:0000313" key="5">
    <source>
        <dbReference type="Proteomes" id="UP001642409"/>
    </source>
</evidence>
<evidence type="ECO:0000313" key="3">
    <source>
        <dbReference type="EMBL" id="CAI9970169.1"/>
    </source>
</evidence>
<evidence type="ECO:0000313" key="4">
    <source>
        <dbReference type="EMBL" id="CAL6009838.1"/>
    </source>
</evidence>
<accession>A0AA86R1V1</accession>
<dbReference type="PROSITE" id="PS51257">
    <property type="entry name" value="PROKAR_LIPOPROTEIN"/>
    <property type="match status" value="1"/>
</dbReference>
<dbReference type="Proteomes" id="UP001642409">
    <property type="component" value="Unassembled WGS sequence"/>
</dbReference>
<feature type="signal peptide" evidence="2">
    <location>
        <begin position="1"/>
        <end position="29"/>
    </location>
</feature>
<reference evidence="4 5" key="2">
    <citation type="submission" date="2024-07" db="EMBL/GenBank/DDBJ databases">
        <authorList>
            <person name="Akdeniz Z."/>
        </authorList>
    </citation>
    <scope>NUCLEOTIDE SEQUENCE [LARGE SCALE GENOMIC DNA]</scope>
</reference>
<evidence type="ECO:0000256" key="2">
    <source>
        <dbReference type="SAM" id="SignalP"/>
    </source>
</evidence>
<feature type="chain" id="PRO_5041663693" evidence="2">
    <location>
        <begin position="30"/>
        <end position="136"/>
    </location>
</feature>
<keyword evidence="2" id="KW-0732">Signal</keyword>
<keyword evidence="1" id="KW-0472">Membrane</keyword>
<protein>
    <submittedName>
        <fullName evidence="4">Hypothetical_protein</fullName>
    </submittedName>
</protein>
<comment type="caution">
    <text evidence="3">The sequence shown here is derived from an EMBL/GenBank/DDBJ whole genome shotgun (WGS) entry which is preliminary data.</text>
</comment>
<proteinExistence type="predicted"/>
<dbReference type="EMBL" id="CATOUU010001068">
    <property type="protein sequence ID" value="CAI9970169.1"/>
    <property type="molecule type" value="Genomic_DNA"/>
</dbReference>
<sequence>MSKKSPYCCVLTWFCLLFISMFTAGITLACIPNEVSYPIYSLQNNNLSYSIFQYQIYQNVGVGVTLSLIGFFGFIIACCFSSVLKKVNNSSETRPLIQTLLFDQPQVNYHQQINNQPPQMNAVPIHYENAPIQNLM</sequence>
<keyword evidence="1" id="KW-0812">Transmembrane</keyword>
<name>A0AA86R1V1_9EUKA</name>
<feature type="transmembrane region" description="Helical" evidence="1">
    <location>
        <begin position="56"/>
        <end position="84"/>
    </location>
</feature>
<organism evidence="3">
    <name type="scientific">Hexamita inflata</name>
    <dbReference type="NCBI Taxonomy" id="28002"/>
    <lineage>
        <taxon>Eukaryota</taxon>
        <taxon>Metamonada</taxon>
        <taxon>Diplomonadida</taxon>
        <taxon>Hexamitidae</taxon>
        <taxon>Hexamitinae</taxon>
        <taxon>Hexamita</taxon>
    </lineage>
</organism>
<evidence type="ECO:0000256" key="1">
    <source>
        <dbReference type="SAM" id="Phobius"/>
    </source>
</evidence>
<keyword evidence="5" id="KW-1185">Reference proteome</keyword>
<reference evidence="3" key="1">
    <citation type="submission" date="2023-06" db="EMBL/GenBank/DDBJ databases">
        <authorList>
            <person name="Kurt Z."/>
        </authorList>
    </citation>
    <scope>NUCLEOTIDE SEQUENCE</scope>
</reference>